<proteinExistence type="predicted"/>
<dbReference type="GO" id="GO:0003857">
    <property type="term" value="F:(3S)-3-hydroxyacyl-CoA dehydrogenase (NAD+) activity"/>
    <property type="evidence" value="ECO:0007669"/>
    <property type="project" value="TreeGrafter"/>
</dbReference>
<gene>
    <name evidence="2" type="ORF">NOI20_13550</name>
</gene>
<sequence>MTDFPDTLPPLTLTSSAETARSYAALTQDWNPIHLDPEFAAKAGFERPIVHGTMALNLLVEAVEKGSDGALRIADLDIRFAAPTWIGQALTAQATREGGETYAVSVTADDGRVVMRGNARLTPRNPDQRKPTE</sequence>
<dbReference type="Pfam" id="PF01575">
    <property type="entry name" value="MaoC_dehydratas"/>
    <property type="match status" value="1"/>
</dbReference>
<dbReference type="PANTHER" id="PTHR13078">
    <property type="entry name" value="PEROXISOMAL MULTIFUNCTIONAL ENZYME TYPE 2-RELATED"/>
    <property type="match status" value="1"/>
</dbReference>
<feature type="domain" description="MaoC-like" evidence="1">
    <location>
        <begin position="8"/>
        <end position="102"/>
    </location>
</feature>
<name>A0AAJ1UC36_9RHOB</name>
<protein>
    <submittedName>
        <fullName evidence="2">MaoC family dehydratase</fullName>
    </submittedName>
</protein>
<dbReference type="InterPro" id="IPR029069">
    <property type="entry name" value="HotDog_dom_sf"/>
</dbReference>
<organism evidence="2 3">
    <name type="scientific">Rhodalgimonas zhirmunskyi</name>
    <dbReference type="NCBI Taxonomy" id="2964767"/>
    <lineage>
        <taxon>Bacteria</taxon>
        <taxon>Pseudomonadati</taxon>
        <taxon>Pseudomonadota</taxon>
        <taxon>Alphaproteobacteria</taxon>
        <taxon>Rhodobacterales</taxon>
        <taxon>Roseobacteraceae</taxon>
        <taxon>Rhodalgimonas</taxon>
    </lineage>
</organism>
<accession>A0AAJ1UC36</accession>
<dbReference type="GO" id="GO:0004300">
    <property type="term" value="F:enoyl-CoA hydratase activity"/>
    <property type="evidence" value="ECO:0007669"/>
    <property type="project" value="TreeGrafter"/>
</dbReference>
<dbReference type="PANTHER" id="PTHR13078:SF56">
    <property type="entry name" value="PEROXISOMAL MULTIFUNCTIONAL ENZYME TYPE 2"/>
    <property type="match status" value="1"/>
</dbReference>
<keyword evidence="3" id="KW-1185">Reference proteome</keyword>
<dbReference type="GO" id="GO:0006635">
    <property type="term" value="P:fatty acid beta-oxidation"/>
    <property type="evidence" value="ECO:0007669"/>
    <property type="project" value="TreeGrafter"/>
</dbReference>
<evidence type="ECO:0000259" key="1">
    <source>
        <dbReference type="Pfam" id="PF01575"/>
    </source>
</evidence>
<reference evidence="2" key="1">
    <citation type="submission" date="2022-07" db="EMBL/GenBank/DDBJ databases">
        <authorList>
            <person name="Otstavnykh N."/>
            <person name="Isaeva M."/>
            <person name="Bystritskaya E."/>
        </authorList>
    </citation>
    <scope>NUCLEOTIDE SEQUENCE</scope>
    <source>
        <strain evidence="2">10Alg 79</strain>
    </source>
</reference>
<dbReference type="RefSeq" id="WP_317626744.1">
    <property type="nucleotide sequence ID" value="NZ_JANFFA010000003.1"/>
</dbReference>
<dbReference type="CDD" id="cd03441">
    <property type="entry name" value="R_hydratase_like"/>
    <property type="match status" value="1"/>
</dbReference>
<dbReference type="EMBL" id="JANFFA010000003">
    <property type="protein sequence ID" value="MDQ2095143.1"/>
    <property type="molecule type" value="Genomic_DNA"/>
</dbReference>
<evidence type="ECO:0000313" key="3">
    <source>
        <dbReference type="Proteomes" id="UP001227162"/>
    </source>
</evidence>
<dbReference type="InterPro" id="IPR002539">
    <property type="entry name" value="MaoC-like_dom"/>
</dbReference>
<dbReference type="GO" id="GO:0044594">
    <property type="term" value="F:17-beta-hydroxysteroid dehydrogenase (NAD+) activity"/>
    <property type="evidence" value="ECO:0007669"/>
    <property type="project" value="TreeGrafter"/>
</dbReference>
<reference evidence="2" key="2">
    <citation type="submission" date="2023-04" db="EMBL/GenBank/DDBJ databases">
        <title>'Rhodoalgimonas zhirmunskyi' gen. nov., isolated from a red alga.</title>
        <authorList>
            <person name="Nedashkovskaya O.I."/>
            <person name="Otstavnykh N.Y."/>
            <person name="Bystritskaya E.P."/>
            <person name="Balabanova L.A."/>
            <person name="Isaeva M.P."/>
        </authorList>
    </citation>
    <scope>NUCLEOTIDE SEQUENCE</scope>
    <source>
        <strain evidence="2">10Alg 79</strain>
    </source>
</reference>
<comment type="caution">
    <text evidence="2">The sequence shown here is derived from an EMBL/GenBank/DDBJ whole genome shotgun (WGS) entry which is preliminary data.</text>
</comment>
<dbReference type="AlphaFoldDB" id="A0AAJ1UC36"/>
<dbReference type="SUPFAM" id="SSF54637">
    <property type="entry name" value="Thioesterase/thiol ester dehydrase-isomerase"/>
    <property type="match status" value="1"/>
</dbReference>
<evidence type="ECO:0000313" key="2">
    <source>
        <dbReference type="EMBL" id="MDQ2095143.1"/>
    </source>
</evidence>
<dbReference type="Gene3D" id="3.10.129.10">
    <property type="entry name" value="Hotdog Thioesterase"/>
    <property type="match status" value="1"/>
</dbReference>
<dbReference type="Proteomes" id="UP001227162">
    <property type="component" value="Unassembled WGS sequence"/>
</dbReference>